<keyword evidence="5" id="KW-1185">Reference proteome</keyword>
<feature type="transmembrane region" description="Helical" evidence="2">
    <location>
        <begin position="331"/>
        <end position="349"/>
    </location>
</feature>
<reference evidence="4 5" key="1">
    <citation type="submission" date="2020-02" db="EMBL/GenBank/DDBJ databases">
        <title>Acidophilic actinobacteria isolated from forest soil.</title>
        <authorList>
            <person name="Golinska P."/>
        </authorList>
    </citation>
    <scope>NUCLEOTIDE SEQUENCE [LARGE SCALE GENOMIC DNA]</scope>
    <source>
        <strain evidence="4 5">NL8</strain>
    </source>
</reference>
<dbReference type="EMBL" id="JAAFYZ010000044">
    <property type="protein sequence ID" value="MBS2548234.1"/>
    <property type="molecule type" value="Genomic_DNA"/>
</dbReference>
<feature type="compositionally biased region" description="Low complexity" evidence="1">
    <location>
        <begin position="46"/>
        <end position="65"/>
    </location>
</feature>
<feature type="region of interest" description="Disordered" evidence="1">
    <location>
        <begin position="227"/>
        <end position="267"/>
    </location>
</feature>
<evidence type="ECO:0000256" key="2">
    <source>
        <dbReference type="SAM" id="Phobius"/>
    </source>
</evidence>
<feature type="compositionally biased region" description="Low complexity" evidence="1">
    <location>
        <begin position="120"/>
        <end position="136"/>
    </location>
</feature>
<keyword evidence="2" id="KW-1133">Transmembrane helix</keyword>
<organism evidence="4 5">
    <name type="scientific">Catenulispora pinistramenti</name>
    <dbReference type="NCBI Taxonomy" id="2705254"/>
    <lineage>
        <taxon>Bacteria</taxon>
        <taxon>Bacillati</taxon>
        <taxon>Actinomycetota</taxon>
        <taxon>Actinomycetes</taxon>
        <taxon>Catenulisporales</taxon>
        <taxon>Catenulisporaceae</taxon>
        <taxon>Catenulispora</taxon>
    </lineage>
</organism>
<feature type="region of interest" description="Disordered" evidence="1">
    <location>
        <begin position="9"/>
        <end position="188"/>
    </location>
</feature>
<feature type="compositionally biased region" description="Low complexity" evidence="1">
    <location>
        <begin position="74"/>
        <end position="86"/>
    </location>
</feature>
<name>A0ABS5KQB4_9ACTN</name>
<keyword evidence="2" id="KW-0812">Transmembrane</keyword>
<dbReference type="Proteomes" id="UP000730482">
    <property type="component" value="Unassembled WGS sequence"/>
</dbReference>
<dbReference type="InterPro" id="IPR018929">
    <property type="entry name" value="DUF2510"/>
</dbReference>
<evidence type="ECO:0000313" key="4">
    <source>
        <dbReference type="EMBL" id="MBS2548234.1"/>
    </source>
</evidence>
<gene>
    <name evidence="4" type="ORF">KGQ19_15315</name>
</gene>
<dbReference type="Pfam" id="PF10708">
    <property type="entry name" value="DUF2510"/>
    <property type="match status" value="1"/>
</dbReference>
<accession>A0ABS5KQB4</accession>
<sequence>MPGYIRYWDGSKWVPGTSKPMPKKAGGGADADVVVESGAVPPPPRAAGASAAGSSQDDSAGSGISRTVTEAPASSSSQSQSQSQSQTAKAPAFAPPRPLSEVSFDDAKPSADTFPGRGGAPEFPAAMPDFPAAAPEPKAPTFTAPKSLSDASFDDLLPDPMRLSPPPPGFGAGTGVGDQSATSPVGPVASASGMGISITGGPGLHVVPKQTPAQLSAGSQSLRIRLLRPDGKPFDGPEITTGPKQSDGPQGASRTEFDGPRGPKKQAPKIVVKAGPLERAGHTLAVLLISAIGIVPLGYLMSQSVHDREDKLAETISVPTKMNVLNGTSEAYLGGMVAVLLVVTVLYWTRLKRRRAR</sequence>
<feature type="domain" description="DUF2510" evidence="3">
    <location>
        <begin position="2"/>
        <end position="25"/>
    </location>
</feature>
<evidence type="ECO:0000259" key="3">
    <source>
        <dbReference type="Pfam" id="PF10708"/>
    </source>
</evidence>
<keyword evidence="2" id="KW-0472">Membrane</keyword>
<evidence type="ECO:0000313" key="5">
    <source>
        <dbReference type="Proteomes" id="UP000730482"/>
    </source>
</evidence>
<feature type="transmembrane region" description="Helical" evidence="2">
    <location>
        <begin position="283"/>
        <end position="302"/>
    </location>
</feature>
<protein>
    <submittedName>
        <fullName evidence="4">DUF2510 domain-containing protein</fullName>
    </submittedName>
</protein>
<evidence type="ECO:0000256" key="1">
    <source>
        <dbReference type="SAM" id="MobiDB-lite"/>
    </source>
</evidence>
<proteinExistence type="predicted"/>
<comment type="caution">
    <text evidence="4">The sequence shown here is derived from an EMBL/GenBank/DDBJ whole genome shotgun (WGS) entry which is preliminary data.</text>
</comment>